<gene>
    <name evidence="3" type="ORF">FNV43_RR15303</name>
</gene>
<proteinExistence type="predicted"/>
<sequence length="621" mass="70493">MQETIVLFAIQGMGHTISMVELGKLILHNYSHKFSSITIIITTSFPDTPAISDYIQYITQSYPSISFHRLSPQPIDSSQIRKHGGMVGVMFEFNRINPPIIHIALQEISKTSTIKASLSTFFLYLPKIHEQKTPDNLDNPSVYRFPGISLVRPSDIAALMSNHFLYFFSALPKANGIIVNTFDGFEPVAMKAVEDGVCVPDGPTPPVYYIGPFIGSLWNEKGGGNAIAMEEEEEEDYLKWLDKQPSRSVVFLCFGSQGTFSEKQAREVAIGLENSGKRFLWVLKKPAIDDKTKRTVELEDFDLGSVLPEGFTKRTRDVGRVVKSWVSQVEVLKKESQYLNRNALVFDMGMAVPVEQREEDRFVSGTELEKRIRELMESEKGRELRERSRKMKEMSLDAFGETGSSKLALKSAQKLTSEAEMDSENNGKTRDKLYEVMPLKSTSELFDASFFSDSKMLDIVKGAKEFKIPTIRANRKLVASVNGGLRDPSCLTFNPDWGTKQSHHVKSFNYPLQSGLKRPDNEEDIAFMNVLELGELIKTKQITFEELTQIFLQRLIRYNPVLEAVISYTEDLAYKQAKEADELISQGVYWDIISVPQYKTTWGSRSFKDQVLDIEAWVYKR</sequence>
<organism evidence="3 4">
    <name type="scientific">Rhamnella rubrinervis</name>
    <dbReference type="NCBI Taxonomy" id="2594499"/>
    <lineage>
        <taxon>Eukaryota</taxon>
        <taxon>Viridiplantae</taxon>
        <taxon>Streptophyta</taxon>
        <taxon>Embryophyta</taxon>
        <taxon>Tracheophyta</taxon>
        <taxon>Spermatophyta</taxon>
        <taxon>Magnoliopsida</taxon>
        <taxon>eudicotyledons</taxon>
        <taxon>Gunneridae</taxon>
        <taxon>Pentapetalae</taxon>
        <taxon>rosids</taxon>
        <taxon>fabids</taxon>
        <taxon>Rosales</taxon>
        <taxon>Rhamnaceae</taxon>
        <taxon>rhamnoid group</taxon>
        <taxon>Rhamneae</taxon>
        <taxon>Rhamnella</taxon>
    </lineage>
</organism>
<evidence type="ECO:0000313" key="3">
    <source>
        <dbReference type="EMBL" id="KAF3441389.1"/>
    </source>
</evidence>
<accession>A0A8K0E8J4</accession>
<keyword evidence="1" id="KW-0328">Glycosyltransferase</keyword>
<dbReference type="PANTHER" id="PTHR48048:SF20">
    <property type="entry name" value="GLYCOSYLTRANSFERASE"/>
    <property type="match status" value="1"/>
</dbReference>
<comment type="caution">
    <text evidence="3">The sequence shown here is derived from an EMBL/GenBank/DDBJ whole genome shotgun (WGS) entry which is preliminary data.</text>
</comment>
<protein>
    <submittedName>
        <fullName evidence="3">Uncharacterized protein</fullName>
    </submittedName>
</protein>
<dbReference type="CDD" id="cd03784">
    <property type="entry name" value="GT1_Gtf-like"/>
    <property type="match status" value="1"/>
</dbReference>
<evidence type="ECO:0000313" key="4">
    <source>
        <dbReference type="Proteomes" id="UP000796880"/>
    </source>
</evidence>
<dbReference type="Proteomes" id="UP000796880">
    <property type="component" value="Unassembled WGS sequence"/>
</dbReference>
<keyword evidence="2" id="KW-0808">Transferase</keyword>
<dbReference type="SUPFAM" id="SSF75304">
    <property type="entry name" value="Amidase signature (AS) enzymes"/>
    <property type="match status" value="1"/>
</dbReference>
<evidence type="ECO:0000256" key="2">
    <source>
        <dbReference type="ARBA" id="ARBA00022679"/>
    </source>
</evidence>
<dbReference type="Gene3D" id="3.40.50.2000">
    <property type="entry name" value="Glycogen Phosphorylase B"/>
    <property type="match status" value="4"/>
</dbReference>
<dbReference type="Gene3D" id="3.90.1300.10">
    <property type="entry name" value="Amidase signature (AS) domain"/>
    <property type="match status" value="1"/>
</dbReference>
<dbReference type="OrthoDB" id="5835829at2759"/>
<dbReference type="InterPro" id="IPR050481">
    <property type="entry name" value="UDP-glycosyltransf_plant"/>
</dbReference>
<evidence type="ECO:0000256" key="1">
    <source>
        <dbReference type="ARBA" id="ARBA00022676"/>
    </source>
</evidence>
<dbReference type="InterPro" id="IPR002213">
    <property type="entry name" value="UDP_glucos_trans"/>
</dbReference>
<keyword evidence="4" id="KW-1185">Reference proteome</keyword>
<dbReference type="SUPFAM" id="SSF53756">
    <property type="entry name" value="UDP-Glycosyltransferase/glycogen phosphorylase"/>
    <property type="match status" value="1"/>
</dbReference>
<name>A0A8K0E8J4_9ROSA</name>
<dbReference type="EMBL" id="VOIH02000007">
    <property type="protein sequence ID" value="KAF3441389.1"/>
    <property type="molecule type" value="Genomic_DNA"/>
</dbReference>
<dbReference type="PANTHER" id="PTHR48048">
    <property type="entry name" value="GLYCOSYLTRANSFERASE"/>
    <property type="match status" value="1"/>
</dbReference>
<reference evidence="3" key="1">
    <citation type="submission" date="2020-03" db="EMBL/GenBank/DDBJ databases">
        <title>A high-quality chromosome-level genome assembly of a woody plant with both climbing and erect habits, Rhamnella rubrinervis.</title>
        <authorList>
            <person name="Lu Z."/>
            <person name="Yang Y."/>
            <person name="Zhu X."/>
            <person name="Sun Y."/>
        </authorList>
    </citation>
    <scope>NUCLEOTIDE SEQUENCE</scope>
    <source>
        <strain evidence="3">BYM</strain>
        <tissue evidence="3">Leaf</tissue>
    </source>
</reference>
<dbReference type="InterPro" id="IPR036928">
    <property type="entry name" value="AS_sf"/>
</dbReference>
<dbReference type="AlphaFoldDB" id="A0A8K0E8J4"/>
<dbReference type="GO" id="GO:0035251">
    <property type="term" value="F:UDP-glucosyltransferase activity"/>
    <property type="evidence" value="ECO:0007669"/>
    <property type="project" value="InterPro"/>
</dbReference>